<dbReference type="Gene3D" id="3.60.15.10">
    <property type="entry name" value="Ribonuclease Z/Hydroxyacylglutathione hydrolase-like"/>
    <property type="match status" value="1"/>
</dbReference>
<dbReference type="AlphaFoldDB" id="A0A6H3FC68"/>
<name>A0A6H3FC68_9BACT</name>
<dbReference type="SUPFAM" id="SSF56281">
    <property type="entry name" value="Metallo-hydrolase/oxidoreductase"/>
    <property type="match status" value="1"/>
</dbReference>
<dbReference type="PANTHER" id="PTHR13754:SF13">
    <property type="entry name" value="METALLO-BETA-LACTAMASE SUPERFAMILY PROTEIN (AFU_ORTHOLOGUE AFUA_3G07630)"/>
    <property type="match status" value="1"/>
</dbReference>
<keyword evidence="3" id="KW-1185">Reference proteome</keyword>
<evidence type="ECO:0000313" key="2">
    <source>
        <dbReference type="EMBL" id="TBH79964.1"/>
    </source>
</evidence>
<gene>
    <name evidence="2" type="ORF">EB812_06700</name>
</gene>
<dbReference type="Pfam" id="PF00753">
    <property type="entry name" value="Lactamase_B"/>
    <property type="match status" value="1"/>
</dbReference>
<dbReference type="InterPro" id="IPR036866">
    <property type="entry name" value="RibonucZ/Hydroxyglut_hydro"/>
</dbReference>
<proteinExistence type="predicted"/>
<accession>A0A6H3FC68</accession>
<dbReference type="CDD" id="cd07713">
    <property type="entry name" value="DHPS-like_MBL-fold"/>
    <property type="match status" value="1"/>
</dbReference>
<dbReference type="PANTHER" id="PTHR13754">
    <property type="entry name" value="METALLO-BETA-LACTAMASE SUPERFAMILY PROTEIN"/>
    <property type="match status" value="1"/>
</dbReference>
<comment type="caution">
    <text evidence="2">The sequence shown here is derived from an EMBL/GenBank/DDBJ whole genome shotgun (WGS) entry which is preliminary data.</text>
</comment>
<dbReference type="InterPro" id="IPR052926">
    <property type="entry name" value="Metallo-beta-lactamase_dom"/>
</dbReference>
<dbReference type="GO" id="GO:0016787">
    <property type="term" value="F:hydrolase activity"/>
    <property type="evidence" value="ECO:0007669"/>
    <property type="project" value="UniProtKB-KW"/>
</dbReference>
<sequence>MPSIWPKNICNQERKMIIKTLVENTALNDTFRANHGLSFYIETQQHKILFDVGKNENIVYNAKQLDVHLDQVDTVVISHAHLDHGGALDIFLENNSTATIYLQKSAFEKYYAVTGNTKQEIGLNRALKTHPQVRLVDGFIRLDAELSLFSKILGRKLTSPLNACLCKQTRQEIVPDDFEHEQCLVVESEGKKLLFGGCAHNGIVNILERGEDICKTQFDFVFSGFHLFDPITKTPESPELVAAIAQELLRRKTVFYTGHCTGQEVFARLKKLMGKKIEYASAGSQIFV</sequence>
<evidence type="ECO:0000259" key="1">
    <source>
        <dbReference type="SMART" id="SM00849"/>
    </source>
</evidence>
<dbReference type="EMBL" id="SIXC01000006">
    <property type="protein sequence ID" value="TBH79964.1"/>
    <property type="molecule type" value="Genomic_DNA"/>
</dbReference>
<reference evidence="2 3" key="1">
    <citation type="submission" date="2018-12" db="EMBL/GenBank/DDBJ databases">
        <title>First genome draft of Desulfovibrio legallis sp. nov.</title>
        <authorList>
            <person name="Ben Dhia O."/>
            <person name="Najjari A."/>
            <person name="Ferjani R."/>
            <person name="Fhoula I."/>
            <person name="Fardeau M.-L."/>
            <person name="Boudabbous A."/>
            <person name="Ouzari H.I."/>
        </authorList>
    </citation>
    <scope>NUCLEOTIDE SEQUENCE [LARGE SCALE GENOMIC DNA]</scope>
    <source>
        <strain evidence="2 3">H1T</strain>
    </source>
</reference>
<organism evidence="2 3">
    <name type="scientific">Desulfovibrio legallii</name>
    <dbReference type="NCBI Taxonomy" id="571438"/>
    <lineage>
        <taxon>Bacteria</taxon>
        <taxon>Pseudomonadati</taxon>
        <taxon>Thermodesulfobacteriota</taxon>
        <taxon>Desulfovibrionia</taxon>
        <taxon>Desulfovibrionales</taxon>
        <taxon>Desulfovibrionaceae</taxon>
        <taxon>Desulfovibrio</taxon>
    </lineage>
</organism>
<dbReference type="InterPro" id="IPR001279">
    <property type="entry name" value="Metallo-B-lactamas"/>
</dbReference>
<protein>
    <submittedName>
        <fullName evidence="2">MBL fold metallo-hydrolase</fullName>
    </submittedName>
</protein>
<keyword evidence="2" id="KW-0378">Hydrolase</keyword>
<dbReference type="GO" id="GO:0016740">
    <property type="term" value="F:transferase activity"/>
    <property type="evidence" value="ECO:0007669"/>
    <property type="project" value="TreeGrafter"/>
</dbReference>
<dbReference type="InterPro" id="IPR041712">
    <property type="entry name" value="DHPS-like_MBL-fold"/>
</dbReference>
<dbReference type="SMART" id="SM00849">
    <property type="entry name" value="Lactamase_B"/>
    <property type="match status" value="1"/>
</dbReference>
<feature type="domain" description="Metallo-beta-lactamase" evidence="1">
    <location>
        <begin position="35"/>
        <end position="259"/>
    </location>
</feature>
<evidence type="ECO:0000313" key="3">
    <source>
        <dbReference type="Proteomes" id="UP000292919"/>
    </source>
</evidence>
<dbReference type="Proteomes" id="UP000292919">
    <property type="component" value="Unassembled WGS sequence"/>
</dbReference>